<keyword evidence="3" id="KW-0804">Transcription</keyword>
<dbReference type="Proteomes" id="UP000186455">
    <property type="component" value="Unassembled WGS sequence"/>
</dbReference>
<protein>
    <submittedName>
        <fullName evidence="6">Transcriptional regulator</fullName>
    </submittedName>
</protein>
<dbReference type="STRING" id="1048205.AB852_03755"/>
<dbReference type="Gene3D" id="3.40.50.880">
    <property type="match status" value="1"/>
</dbReference>
<dbReference type="EMBL" id="LFBV01000001">
    <property type="protein sequence ID" value="OKH95868.1"/>
    <property type="molecule type" value="Genomic_DNA"/>
</dbReference>
<evidence type="ECO:0000313" key="7">
    <source>
        <dbReference type="Proteomes" id="UP000186455"/>
    </source>
</evidence>
<name>A0A1Q4VDE8_9ACTN</name>
<dbReference type="GO" id="GO:0043565">
    <property type="term" value="F:sequence-specific DNA binding"/>
    <property type="evidence" value="ECO:0007669"/>
    <property type="project" value="InterPro"/>
</dbReference>
<dbReference type="Pfam" id="PF01965">
    <property type="entry name" value="DJ-1_PfpI"/>
    <property type="match status" value="1"/>
</dbReference>
<dbReference type="GO" id="GO:0003700">
    <property type="term" value="F:DNA-binding transcription factor activity"/>
    <property type="evidence" value="ECO:0007669"/>
    <property type="project" value="InterPro"/>
</dbReference>
<dbReference type="SUPFAM" id="SSF52317">
    <property type="entry name" value="Class I glutamine amidotransferase-like"/>
    <property type="match status" value="1"/>
</dbReference>
<gene>
    <name evidence="6" type="ORF">AB852_03755</name>
</gene>
<evidence type="ECO:0000256" key="2">
    <source>
        <dbReference type="ARBA" id="ARBA00023125"/>
    </source>
</evidence>
<dbReference type="PROSITE" id="PS01124">
    <property type="entry name" value="HTH_ARAC_FAMILY_2"/>
    <property type="match status" value="1"/>
</dbReference>
<dbReference type="InterPro" id="IPR018062">
    <property type="entry name" value="HTH_AraC-typ_CS"/>
</dbReference>
<feature type="domain" description="HTH araC/xylS-type" evidence="5">
    <location>
        <begin position="208"/>
        <end position="306"/>
    </location>
</feature>
<dbReference type="RefSeq" id="WP_073783531.1">
    <property type="nucleotide sequence ID" value="NZ_CP108638.1"/>
</dbReference>
<reference evidence="6 7" key="1">
    <citation type="submission" date="2015-06" db="EMBL/GenBank/DDBJ databases">
        <title>Cloning and characterization of the uncialamcin biosynthetic gene cluster.</title>
        <authorList>
            <person name="Yan X."/>
            <person name="Huang T."/>
            <person name="Ge H."/>
            <person name="Shen B."/>
        </authorList>
    </citation>
    <scope>NUCLEOTIDE SEQUENCE [LARGE SCALE GENOMIC DNA]</scope>
    <source>
        <strain evidence="6 7">DCA2648</strain>
    </source>
</reference>
<dbReference type="PANTHER" id="PTHR43130:SF3">
    <property type="entry name" value="HTH-TYPE TRANSCRIPTIONAL REGULATOR RV1931C"/>
    <property type="match status" value="1"/>
</dbReference>
<accession>A0A1Q4VDE8</accession>
<dbReference type="InterPro" id="IPR018060">
    <property type="entry name" value="HTH_AraC"/>
</dbReference>
<dbReference type="InterPro" id="IPR029062">
    <property type="entry name" value="Class_I_gatase-like"/>
</dbReference>
<keyword evidence="2" id="KW-0238">DNA-binding</keyword>
<dbReference type="InterPro" id="IPR009057">
    <property type="entry name" value="Homeodomain-like_sf"/>
</dbReference>
<organism evidence="6 7">
    <name type="scientific">Streptomyces uncialis</name>
    <dbReference type="NCBI Taxonomy" id="1048205"/>
    <lineage>
        <taxon>Bacteria</taxon>
        <taxon>Bacillati</taxon>
        <taxon>Actinomycetota</taxon>
        <taxon>Actinomycetes</taxon>
        <taxon>Kitasatosporales</taxon>
        <taxon>Streptomycetaceae</taxon>
        <taxon>Streptomyces</taxon>
    </lineage>
</organism>
<dbReference type="PANTHER" id="PTHR43130">
    <property type="entry name" value="ARAC-FAMILY TRANSCRIPTIONAL REGULATOR"/>
    <property type="match status" value="1"/>
</dbReference>
<evidence type="ECO:0000256" key="4">
    <source>
        <dbReference type="SAM" id="MobiDB-lite"/>
    </source>
</evidence>
<dbReference type="SMART" id="SM00342">
    <property type="entry name" value="HTH_ARAC"/>
    <property type="match status" value="1"/>
</dbReference>
<evidence type="ECO:0000259" key="5">
    <source>
        <dbReference type="PROSITE" id="PS01124"/>
    </source>
</evidence>
<sequence>MPVVALLVLDGVPGHQLTTPGLVFEAASAPTELRVCSVRPTVATAGPLPLDITVPWGLDALADADTVVLTGHDGFLAGPPTGVLDALRAAAARGSRVAAVGTGTFTLAASGLLDGRRATTEWCRTAELAARHPGVEVDPAGTVVTDGPFLTSAGVLGGIDLYLRLLGLDHGPAVAGRTARQLIAPLHEDVGATREEIDRELAGTAGLEPTLRWLQEHPYDAPSLAEIAAHAGTSVRTLNRRFRERTGLTPRQYLLRARVERARRLLESGDGTVDEVAARTGFGSSASLRRHFRRLTGTTPATYRHHSRP</sequence>
<evidence type="ECO:0000256" key="3">
    <source>
        <dbReference type="ARBA" id="ARBA00023163"/>
    </source>
</evidence>
<dbReference type="SUPFAM" id="SSF46689">
    <property type="entry name" value="Homeodomain-like"/>
    <property type="match status" value="2"/>
</dbReference>
<keyword evidence="7" id="KW-1185">Reference proteome</keyword>
<dbReference type="PROSITE" id="PS00041">
    <property type="entry name" value="HTH_ARAC_FAMILY_1"/>
    <property type="match status" value="1"/>
</dbReference>
<evidence type="ECO:0000256" key="1">
    <source>
        <dbReference type="ARBA" id="ARBA00023015"/>
    </source>
</evidence>
<dbReference type="AlphaFoldDB" id="A0A1Q4VDE8"/>
<proteinExistence type="predicted"/>
<feature type="region of interest" description="Disordered" evidence="4">
    <location>
        <begin position="289"/>
        <end position="309"/>
    </location>
</feature>
<dbReference type="Pfam" id="PF12833">
    <property type="entry name" value="HTH_18"/>
    <property type="match status" value="1"/>
</dbReference>
<evidence type="ECO:0000313" key="6">
    <source>
        <dbReference type="EMBL" id="OKH95868.1"/>
    </source>
</evidence>
<dbReference type="InterPro" id="IPR052158">
    <property type="entry name" value="INH-QAR"/>
</dbReference>
<comment type="caution">
    <text evidence="6">The sequence shown here is derived from an EMBL/GenBank/DDBJ whole genome shotgun (WGS) entry which is preliminary data.</text>
</comment>
<keyword evidence="1" id="KW-0805">Transcription regulation</keyword>
<dbReference type="Gene3D" id="1.10.10.60">
    <property type="entry name" value="Homeodomain-like"/>
    <property type="match status" value="1"/>
</dbReference>
<dbReference type="InterPro" id="IPR002818">
    <property type="entry name" value="DJ-1/PfpI"/>
</dbReference>